<evidence type="ECO:0008006" key="15">
    <source>
        <dbReference type="Google" id="ProtNLM"/>
    </source>
</evidence>
<feature type="domain" description="PTS EIIA type-1" evidence="11">
    <location>
        <begin position="82"/>
        <end position="186"/>
    </location>
</feature>
<dbReference type="InterPro" id="IPR036878">
    <property type="entry name" value="Glu_permease_IIB"/>
</dbReference>
<keyword evidence="10" id="KW-0472">Membrane</keyword>
<keyword evidence="6" id="KW-0598">Phosphotransferase system</keyword>
<keyword evidence="9" id="KW-1133">Transmembrane helix</keyword>
<keyword evidence="3" id="KW-1003">Cell membrane</keyword>
<comment type="caution">
    <text evidence="13">The sequence shown here is derived from an EMBL/GenBank/DDBJ whole genome shotgun (WGS) entry which is preliminary data.</text>
</comment>
<evidence type="ECO:0000256" key="10">
    <source>
        <dbReference type="ARBA" id="ARBA00023136"/>
    </source>
</evidence>
<dbReference type="InterPro" id="IPR011055">
    <property type="entry name" value="Dup_hybrid_motif"/>
</dbReference>
<dbReference type="InterPro" id="IPR018113">
    <property type="entry name" value="PTrfase_EIIB_Cys"/>
</dbReference>
<dbReference type="GO" id="GO:0008982">
    <property type="term" value="F:protein-N(PI)-phosphohistidine-sugar phosphotransferase activity"/>
    <property type="evidence" value="ECO:0007669"/>
    <property type="project" value="InterPro"/>
</dbReference>
<comment type="subcellular location">
    <subcellularLocation>
        <location evidence="1">Cytoplasm</location>
    </subcellularLocation>
</comment>
<dbReference type="PANTHER" id="PTHR45008:SF1">
    <property type="entry name" value="PTS SYSTEM GLUCOSE-SPECIFIC EIIA COMPONENT"/>
    <property type="match status" value="1"/>
</dbReference>
<dbReference type="Proteomes" id="UP001176961">
    <property type="component" value="Unassembled WGS sequence"/>
</dbReference>
<dbReference type="Gene3D" id="3.30.1360.60">
    <property type="entry name" value="Glucose permease domain IIB"/>
    <property type="match status" value="1"/>
</dbReference>
<proteinExistence type="predicted"/>
<evidence type="ECO:0000256" key="5">
    <source>
        <dbReference type="ARBA" id="ARBA00022679"/>
    </source>
</evidence>
<dbReference type="AlphaFoldDB" id="A0AA36M7G6"/>
<keyword evidence="4" id="KW-0762">Sugar transport</keyword>
<keyword evidence="7" id="KW-0812">Transmembrane</keyword>
<dbReference type="PANTHER" id="PTHR45008">
    <property type="entry name" value="PTS SYSTEM GLUCOSE-SPECIFIC EIIA COMPONENT"/>
    <property type="match status" value="1"/>
</dbReference>
<name>A0AA36M7G6_CYLNA</name>
<dbReference type="PROSITE" id="PS01035">
    <property type="entry name" value="PTS_EIIB_TYPE_1_CYS"/>
    <property type="match status" value="1"/>
</dbReference>
<keyword evidence="8" id="KW-0418">Kinase</keyword>
<dbReference type="PROSITE" id="PS00371">
    <property type="entry name" value="PTS_EIIA_TYPE_1_HIS"/>
    <property type="match status" value="1"/>
</dbReference>
<keyword evidence="2" id="KW-0813">Transport</keyword>
<accession>A0AA36M7G6</accession>
<evidence type="ECO:0000256" key="4">
    <source>
        <dbReference type="ARBA" id="ARBA00022597"/>
    </source>
</evidence>
<evidence type="ECO:0000256" key="9">
    <source>
        <dbReference type="ARBA" id="ARBA00022989"/>
    </source>
</evidence>
<organism evidence="13 14">
    <name type="scientific">Cylicocyclus nassatus</name>
    <name type="common">Nematode worm</name>
    <dbReference type="NCBI Taxonomy" id="53992"/>
    <lineage>
        <taxon>Eukaryota</taxon>
        <taxon>Metazoa</taxon>
        <taxon>Ecdysozoa</taxon>
        <taxon>Nematoda</taxon>
        <taxon>Chromadorea</taxon>
        <taxon>Rhabditida</taxon>
        <taxon>Rhabditina</taxon>
        <taxon>Rhabditomorpha</taxon>
        <taxon>Strongyloidea</taxon>
        <taxon>Strongylidae</taxon>
        <taxon>Cylicocyclus</taxon>
    </lineage>
</organism>
<dbReference type="Gene3D" id="2.70.70.10">
    <property type="entry name" value="Glucose Permease (Domain IIA)"/>
    <property type="match status" value="1"/>
</dbReference>
<dbReference type="SUPFAM" id="SSF55604">
    <property type="entry name" value="Glucose permease domain IIB"/>
    <property type="match status" value="1"/>
</dbReference>
<keyword evidence="14" id="KW-1185">Reference proteome</keyword>
<dbReference type="GO" id="GO:0009401">
    <property type="term" value="P:phosphoenolpyruvate-dependent sugar phosphotransferase system"/>
    <property type="evidence" value="ECO:0007669"/>
    <property type="project" value="UniProtKB-KW"/>
</dbReference>
<evidence type="ECO:0000313" key="14">
    <source>
        <dbReference type="Proteomes" id="UP001176961"/>
    </source>
</evidence>
<dbReference type="InterPro" id="IPR001996">
    <property type="entry name" value="PTS_IIB_1"/>
</dbReference>
<dbReference type="InterPro" id="IPR001127">
    <property type="entry name" value="PTS_EIIA_1_perm"/>
</dbReference>
<feature type="domain" description="PTS EIIB type-1" evidence="12">
    <location>
        <begin position="1"/>
        <end position="87"/>
    </location>
</feature>
<dbReference type="Pfam" id="PF00358">
    <property type="entry name" value="PTS_EIIA_1"/>
    <property type="match status" value="1"/>
</dbReference>
<dbReference type="Pfam" id="PF00367">
    <property type="entry name" value="PTS_EIIB"/>
    <property type="match status" value="1"/>
</dbReference>
<evidence type="ECO:0000256" key="2">
    <source>
        <dbReference type="ARBA" id="ARBA00022448"/>
    </source>
</evidence>
<protein>
    <recommendedName>
        <fullName evidence="15">PTS glucose transporter subunit IIA</fullName>
    </recommendedName>
</protein>
<evidence type="ECO:0000256" key="3">
    <source>
        <dbReference type="ARBA" id="ARBA00022475"/>
    </source>
</evidence>
<dbReference type="NCBIfam" id="TIGR00830">
    <property type="entry name" value="PTBA"/>
    <property type="match status" value="1"/>
</dbReference>
<evidence type="ECO:0000259" key="12">
    <source>
        <dbReference type="PROSITE" id="PS51098"/>
    </source>
</evidence>
<gene>
    <name evidence="13" type="ORF">CYNAS_LOCUS12646</name>
</gene>
<evidence type="ECO:0000256" key="7">
    <source>
        <dbReference type="ARBA" id="ARBA00022692"/>
    </source>
</evidence>
<dbReference type="PROSITE" id="PS51093">
    <property type="entry name" value="PTS_EIIA_TYPE_1"/>
    <property type="match status" value="1"/>
</dbReference>
<keyword evidence="5" id="KW-0808">Transferase</keyword>
<evidence type="ECO:0000256" key="8">
    <source>
        <dbReference type="ARBA" id="ARBA00022777"/>
    </source>
</evidence>
<sequence length="226" mass="23185">MSKAEQILAALGGDDNIDDLEACITRLRVEVDDPSLVDEPALKAAGAFGVCPAGYVRSGSALMTAIASPLDGTLMPLSEVPDPVFAQGLVGPGVALEPTGEGDVTVVAPVAGRIVKLHPHAFVIQAEGFGVLVHLGIDTVQLDGEGFTLHAEEGHEVVVGDPLITWNPAGVVAGGRSAVCPIVVLDASSGRIGDAAVTGERIACGDQLFQWLDVPEQDANVCAQHD</sequence>
<dbReference type="EMBL" id="CATQJL010000225">
    <property type="protein sequence ID" value="CAJ0600663.1"/>
    <property type="molecule type" value="Genomic_DNA"/>
</dbReference>
<dbReference type="GO" id="GO:0005737">
    <property type="term" value="C:cytoplasm"/>
    <property type="evidence" value="ECO:0007669"/>
    <property type="project" value="UniProtKB-SubCell"/>
</dbReference>
<evidence type="ECO:0000256" key="1">
    <source>
        <dbReference type="ARBA" id="ARBA00004496"/>
    </source>
</evidence>
<dbReference type="SUPFAM" id="SSF51261">
    <property type="entry name" value="Duplicated hybrid motif"/>
    <property type="match status" value="1"/>
</dbReference>
<reference evidence="13" key="1">
    <citation type="submission" date="2023-07" db="EMBL/GenBank/DDBJ databases">
        <authorList>
            <consortium name="CYATHOMIX"/>
        </authorList>
    </citation>
    <scope>NUCLEOTIDE SEQUENCE</scope>
    <source>
        <strain evidence="13">N/A</strain>
    </source>
</reference>
<evidence type="ECO:0000256" key="6">
    <source>
        <dbReference type="ARBA" id="ARBA00022683"/>
    </source>
</evidence>
<dbReference type="GO" id="GO:0016301">
    <property type="term" value="F:kinase activity"/>
    <property type="evidence" value="ECO:0007669"/>
    <property type="project" value="UniProtKB-KW"/>
</dbReference>
<evidence type="ECO:0000259" key="11">
    <source>
        <dbReference type="PROSITE" id="PS51093"/>
    </source>
</evidence>
<dbReference type="PROSITE" id="PS51098">
    <property type="entry name" value="PTS_EIIB_TYPE_1"/>
    <property type="match status" value="1"/>
</dbReference>
<dbReference type="InterPro" id="IPR050890">
    <property type="entry name" value="PTS_EIIA_component"/>
</dbReference>
<evidence type="ECO:0000313" key="13">
    <source>
        <dbReference type="EMBL" id="CAJ0600663.1"/>
    </source>
</evidence>